<comment type="caution">
    <text evidence="2">The sequence shown here is derived from an EMBL/GenBank/DDBJ whole genome shotgun (WGS) entry which is preliminary data.</text>
</comment>
<dbReference type="Pfam" id="PF00078">
    <property type="entry name" value="RVT_1"/>
    <property type="match status" value="1"/>
</dbReference>
<reference evidence="2" key="1">
    <citation type="submission" date="2023-10" db="EMBL/GenBank/DDBJ databases">
        <authorList>
            <person name="Chen Y."/>
            <person name="Shah S."/>
            <person name="Dougan E. K."/>
            <person name="Thang M."/>
            <person name="Chan C."/>
        </authorList>
    </citation>
    <scope>NUCLEOTIDE SEQUENCE [LARGE SCALE GENOMIC DNA]</scope>
</reference>
<evidence type="ECO:0000259" key="1">
    <source>
        <dbReference type="PROSITE" id="PS50878"/>
    </source>
</evidence>
<keyword evidence="3" id="KW-1185">Reference proteome</keyword>
<proteinExistence type="predicted"/>
<organism evidence="2 3">
    <name type="scientific">Prorocentrum cordatum</name>
    <dbReference type="NCBI Taxonomy" id="2364126"/>
    <lineage>
        <taxon>Eukaryota</taxon>
        <taxon>Sar</taxon>
        <taxon>Alveolata</taxon>
        <taxon>Dinophyceae</taxon>
        <taxon>Prorocentrales</taxon>
        <taxon>Prorocentraceae</taxon>
        <taxon>Prorocentrum</taxon>
    </lineage>
</organism>
<feature type="domain" description="Reverse transcriptase" evidence="1">
    <location>
        <begin position="1"/>
        <end position="123"/>
    </location>
</feature>
<evidence type="ECO:0000313" key="2">
    <source>
        <dbReference type="EMBL" id="CAK0807184.1"/>
    </source>
</evidence>
<accession>A0ABN9QM45</accession>
<sequence>MWLLSDTYHNQGGSVNGSGFFHITRGVKQGDVLSSFLFNSGLEHAVKRFKDRVRGSGTDVGGSERLAKILYADDLLLYAAVASEAMFMLKVLCEKLSRCGLALNASKAKVFTNDTGYSWLHML</sequence>
<evidence type="ECO:0000313" key="3">
    <source>
        <dbReference type="Proteomes" id="UP001189429"/>
    </source>
</evidence>
<name>A0ABN9QM45_9DINO</name>
<dbReference type="InterPro" id="IPR043502">
    <property type="entry name" value="DNA/RNA_pol_sf"/>
</dbReference>
<dbReference type="Proteomes" id="UP001189429">
    <property type="component" value="Unassembled WGS sequence"/>
</dbReference>
<dbReference type="SUPFAM" id="SSF56672">
    <property type="entry name" value="DNA/RNA polymerases"/>
    <property type="match status" value="1"/>
</dbReference>
<gene>
    <name evidence="2" type="ORF">PCOR1329_LOCUS13135</name>
</gene>
<protein>
    <recommendedName>
        <fullName evidence="1">Reverse transcriptase domain-containing protein</fullName>
    </recommendedName>
</protein>
<dbReference type="InterPro" id="IPR000477">
    <property type="entry name" value="RT_dom"/>
</dbReference>
<dbReference type="PROSITE" id="PS50878">
    <property type="entry name" value="RT_POL"/>
    <property type="match status" value="1"/>
</dbReference>
<dbReference type="EMBL" id="CAUYUJ010003869">
    <property type="protein sequence ID" value="CAK0807184.1"/>
    <property type="molecule type" value="Genomic_DNA"/>
</dbReference>